<dbReference type="AlphaFoldDB" id="A0AAD6SDB3"/>
<gene>
    <name evidence="1" type="ORF">C8F04DRAFT_967195</name>
</gene>
<accession>A0AAD6SDB3</accession>
<evidence type="ECO:0000313" key="2">
    <source>
        <dbReference type="Proteomes" id="UP001218188"/>
    </source>
</evidence>
<dbReference type="EMBL" id="JARJCM010000148">
    <property type="protein sequence ID" value="KAJ7025846.1"/>
    <property type="molecule type" value="Genomic_DNA"/>
</dbReference>
<name>A0AAD6SDB3_9AGAR</name>
<sequence>MPASHAQENAEIILALTKMGIYMERDRTKLDLLSASAQNSRIRKALDRAVENCCIFPLMFPGKEDREMEKLVVSGLSEWQGWRLPRKTMFRTRLFVIHFVDRPNSCGILLQKQTGIVGMSIVMSNPFKSSGFGENPFGNVDNTAIFEAVVNIIKRSEKDKAEAAYFWATRKGDCLEVDLVDLPDQSLGW</sequence>
<reference evidence="1" key="1">
    <citation type="submission" date="2023-03" db="EMBL/GenBank/DDBJ databases">
        <title>Massive genome expansion in bonnet fungi (Mycena s.s.) driven by repeated elements and novel gene families across ecological guilds.</title>
        <authorList>
            <consortium name="Lawrence Berkeley National Laboratory"/>
            <person name="Harder C.B."/>
            <person name="Miyauchi S."/>
            <person name="Viragh M."/>
            <person name="Kuo A."/>
            <person name="Thoen E."/>
            <person name="Andreopoulos B."/>
            <person name="Lu D."/>
            <person name="Skrede I."/>
            <person name="Drula E."/>
            <person name="Henrissat B."/>
            <person name="Morin E."/>
            <person name="Kohler A."/>
            <person name="Barry K."/>
            <person name="LaButti K."/>
            <person name="Morin E."/>
            <person name="Salamov A."/>
            <person name="Lipzen A."/>
            <person name="Mereny Z."/>
            <person name="Hegedus B."/>
            <person name="Baldrian P."/>
            <person name="Stursova M."/>
            <person name="Weitz H."/>
            <person name="Taylor A."/>
            <person name="Grigoriev I.V."/>
            <person name="Nagy L.G."/>
            <person name="Martin F."/>
            <person name="Kauserud H."/>
        </authorList>
    </citation>
    <scope>NUCLEOTIDE SEQUENCE</scope>
    <source>
        <strain evidence="1">CBHHK200</strain>
    </source>
</reference>
<keyword evidence="2" id="KW-1185">Reference proteome</keyword>
<dbReference type="Proteomes" id="UP001218188">
    <property type="component" value="Unassembled WGS sequence"/>
</dbReference>
<organism evidence="1 2">
    <name type="scientific">Mycena alexandri</name>
    <dbReference type="NCBI Taxonomy" id="1745969"/>
    <lineage>
        <taxon>Eukaryota</taxon>
        <taxon>Fungi</taxon>
        <taxon>Dikarya</taxon>
        <taxon>Basidiomycota</taxon>
        <taxon>Agaricomycotina</taxon>
        <taxon>Agaricomycetes</taxon>
        <taxon>Agaricomycetidae</taxon>
        <taxon>Agaricales</taxon>
        <taxon>Marasmiineae</taxon>
        <taxon>Mycenaceae</taxon>
        <taxon>Mycena</taxon>
    </lineage>
</organism>
<evidence type="ECO:0000313" key="1">
    <source>
        <dbReference type="EMBL" id="KAJ7025846.1"/>
    </source>
</evidence>
<proteinExistence type="predicted"/>
<comment type="caution">
    <text evidence="1">The sequence shown here is derived from an EMBL/GenBank/DDBJ whole genome shotgun (WGS) entry which is preliminary data.</text>
</comment>
<protein>
    <submittedName>
        <fullName evidence="1">Uncharacterized protein</fullName>
    </submittedName>
</protein>